<dbReference type="Proteomes" id="UP001174136">
    <property type="component" value="Unassembled WGS sequence"/>
</dbReference>
<evidence type="ECO:0000313" key="3">
    <source>
        <dbReference type="EMBL" id="KAK0132632.1"/>
    </source>
</evidence>
<evidence type="ECO:0000313" key="4">
    <source>
        <dbReference type="Proteomes" id="UP001174136"/>
    </source>
</evidence>
<proteinExistence type="predicted"/>
<evidence type="ECO:0000259" key="2">
    <source>
        <dbReference type="Pfam" id="PF25600"/>
    </source>
</evidence>
<comment type="caution">
    <text evidence="3">The sequence shown here is derived from an EMBL/GenBank/DDBJ whole genome shotgun (WGS) entry which is preliminary data.</text>
</comment>
<sequence length="69" mass="8182">MSCIEKWRDDFNQTVKEKLKSTEKQAEGLIKELEQEIEDLTNRSSELRQLTHTEDHLHFLQTFIPLKGP</sequence>
<protein>
    <recommendedName>
        <fullName evidence="2">TRIM8/14/16/25/29/45/65 coiled-coil region domain-containing protein</fullName>
    </recommendedName>
</protein>
<dbReference type="Pfam" id="PF25600">
    <property type="entry name" value="TRIM_CC"/>
    <property type="match status" value="1"/>
</dbReference>
<accession>A0AA47M311</accession>
<organism evidence="3 4">
    <name type="scientific">Merluccius polli</name>
    <name type="common">Benguela hake</name>
    <name type="synonym">Merluccius cadenati</name>
    <dbReference type="NCBI Taxonomy" id="89951"/>
    <lineage>
        <taxon>Eukaryota</taxon>
        <taxon>Metazoa</taxon>
        <taxon>Chordata</taxon>
        <taxon>Craniata</taxon>
        <taxon>Vertebrata</taxon>
        <taxon>Euteleostomi</taxon>
        <taxon>Actinopterygii</taxon>
        <taxon>Neopterygii</taxon>
        <taxon>Teleostei</taxon>
        <taxon>Neoteleostei</taxon>
        <taxon>Acanthomorphata</taxon>
        <taxon>Zeiogadaria</taxon>
        <taxon>Gadariae</taxon>
        <taxon>Gadiformes</taxon>
        <taxon>Gadoidei</taxon>
        <taxon>Merlucciidae</taxon>
        <taxon>Merluccius</taxon>
    </lineage>
</organism>
<evidence type="ECO:0000256" key="1">
    <source>
        <dbReference type="SAM" id="Coils"/>
    </source>
</evidence>
<keyword evidence="4" id="KW-1185">Reference proteome</keyword>
<reference evidence="3" key="1">
    <citation type="journal article" date="2023" name="Front. Mar. Sci.">
        <title>A new Merluccius polli reference genome to investigate the effects of global change in West African waters.</title>
        <authorList>
            <person name="Mateo J.L."/>
            <person name="Blanco-Fernandez C."/>
            <person name="Garcia-Vazquez E."/>
            <person name="Machado-Schiaffino G."/>
        </authorList>
    </citation>
    <scope>NUCLEOTIDE SEQUENCE</scope>
    <source>
        <strain evidence="3">C29</strain>
        <tissue evidence="3">Fin</tissue>
    </source>
</reference>
<name>A0AA47M311_MERPO</name>
<dbReference type="InterPro" id="IPR058030">
    <property type="entry name" value="TRIM8/14/16/25/29/45/65_CC"/>
</dbReference>
<feature type="domain" description="TRIM8/14/16/25/29/45/65 coiled-coil region" evidence="2">
    <location>
        <begin position="1"/>
        <end position="67"/>
    </location>
</feature>
<dbReference type="AlphaFoldDB" id="A0AA47M311"/>
<dbReference type="EMBL" id="JAOPHQ010006257">
    <property type="protein sequence ID" value="KAK0132632.1"/>
    <property type="molecule type" value="Genomic_DNA"/>
</dbReference>
<keyword evidence="1" id="KW-0175">Coiled coil</keyword>
<gene>
    <name evidence="3" type="ORF">N1851_032500</name>
</gene>
<feature type="coiled-coil region" evidence="1">
    <location>
        <begin position="12"/>
        <end position="50"/>
    </location>
</feature>